<feature type="region of interest" description="Disordered" evidence="3">
    <location>
        <begin position="275"/>
        <end position="301"/>
    </location>
</feature>
<protein>
    <recommendedName>
        <fullName evidence="6">Phytanoyl-CoA dioxygenase family protein</fullName>
    </recommendedName>
</protein>
<comment type="similarity">
    <text evidence="2">Belongs to the PhyH family.</text>
</comment>
<keyword evidence="5" id="KW-1185">Reference proteome</keyword>
<dbReference type="InterPro" id="IPR008775">
    <property type="entry name" value="Phytyl_CoA_dOase-like"/>
</dbReference>
<reference evidence="5" key="1">
    <citation type="journal article" date="2018" name="Nat. Microbiol.">
        <title>Leveraging single-cell genomics to expand the fungal tree of life.</title>
        <authorList>
            <person name="Ahrendt S.R."/>
            <person name="Quandt C.A."/>
            <person name="Ciobanu D."/>
            <person name="Clum A."/>
            <person name="Salamov A."/>
            <person name="Andreopoulos B."/>
            <person name="Cheng J.F."/>
            <person name="Woyke T."/>
            <person name="Pelin A."/>
            <person name="Henrissat B."/>
            <person name="Reynolds N.K."/>
            <person name="Benny G.L."/>
            <person name="Smith M.E."/>
            <person name="James T.Y."/>
            <person name="Grigoriev I.V."/>
        </authorList>
    </citation>
    <scope>NUCLEOTIDE SEQUENCE [LARGE SCALE GENOMIC DNA]</scope>
    <source>
        <strain evidence="5">RSA 468</strain>
    </source>
</reference>
<sequence>MANPAQVVHFHRHGYAILPGVLNSAEIGFLKDDCDQLFNHCSLEKDIVTDMGCIIEPFSSGLVDIEPHDWELLKENSDIFRRIRADMGSECVPDILLDKMAKLAADFLPISSEIYLLNEQYIIKPPYKGPGTQFAWHKDSEYLPSELWSEPTVSCWVALDDVHKDNGTLILDPYPTSTDHSGTSLSLDEYIEHHTRADSSYPPSQVGSSLLTEPTRKPIVSIPAGSVVIMSGWVRHCSLANRSSHLRRCWMPQYASRRLTHKRPPNEKGVTKFLRTSDTEEPLGGRGSTKPTLFEESFHLN</sequence>
<dbReference type="PANTHER" id="PTHR20883:SF46">
    <property type="entry name" value="PHYTANOYL-COA HYDROXYLASE"/>
    <property type="match status" value="1"/>
</dbReference>
<evidence type="ECO:0000256" key="1">
    <source>
        <dbReference type="ARBA" id="ARBA00001962"/>
    </source>
</evidence>
<evidence type="ECO:0008006" key="6">
    <source>
        <dbReference type="Google" id="ProtNLM"/>
    </source>
</evidence>
<evidence type="ECO:0000256" key="3">
    <source>
        <dbReference type="SAM" id="MobiDB-lite"/>
    </source>
</evidence>
<dbReference type="EMBL" id="ML002706">
    <property type="protein sequence ID" value="RKP36171.1"/>
    <property type="molecule type" value="Genomic_DNA"/>
</dbReference>
<evidence type="ECO:0000256" key="2">
    <source>
        <dbReference type="ARBA" id="ARBA00005830"/>
    </source>
</evidence>
<dbReference type="STRING" id="215637.A0A4P9ZTK3"/>
<organism evidence="4 5">
    <name type="scientific">Dimargaris cristalligena</name>
    <dbReference type="NCBI Taxonomy" id="215637"/>
    <lineage>
        <taxon>Eukaryota</taxon>
        <taxon>Fungi</taxon>
        <taxon>Fungi incertae sedis</taxon>
        <taxon>Zoopagomycota</taxon>
        <taxon>Kickxellomycotina</taxon>
        <taxon>Dimargaritomycetes</taxon>
        <taxon>Dimargaritales</taxon>
        <taxon>Dimargaritaceae</taxon>
        <taxon>Dimargaris</taxon>
    </lineage>
</organism>
<comment type="cofactor">
    <cofactor evidence="1">
        <name>Fe cation</name>
        <dbReference type="ChEBI" id="CHEBI:24875"/>
    </cofactor>
</comment>
<dbReference type="PANTHER" id="PTHR20883">
    <property type="entry name" value="PHYTANOYL-COA DIOXYGENASE DOMAIN CONTAINING 1"/>
    <property type="match status" value="1"/>
</dbReference>
<dbReference type="Gene3D" id="2.60.120.620">
    <property type="entry name" value="q2cbj1_9rhob like domain"/>
    <property type="match status" value="1"/>
</dbReference>
<dbReference type="Proteomes" id="UP000268162">
    <property type="component" value="Unassembled WGS sequence"/>
</dbReference>
<dbReference type="AlphaFoldDB" id="A0A4P9ZTK3"/>
<gene>
    <name evidence="4" type="ORF">BJ085DRAFT_37210</name>
</gene>
<evidence type="ECO:0000313" key="4">
    <source>
        <dbReference type="EMBL" id="RKP36171.1"/>
    </source>
</evidence>
<proteinExistence type="inferred from homology"/>
<dbReference type="Pfam" id="PF05721">
    <property type="entry name" value="PhyH"/>
    <property type="match status" value="1"/>
</dbReference>
<dbReference type="SUPFAM" id="SSF51197">
    <property type="entry name" value="Clavaminate synthase-like"/>
    <property type="match status" value="1"/>
</dbReference>
<accession>A0A4P9ZTK3</accession>
<name>A0A4P9ZTK3_9FUNG</name>
<evidence type="ECO:0000313" key="5">
    <source>
        <dbReference type="Proteomes" id="UP000268162"/>
    </source>
</evidence>